<dbReference type="InterPro" id="IPR016181">
    <property type="entry name" value="Acyl_CoA_acyltransferase"/>
</dbReference>
<keyword evidence="2" id="KW-0012">Acyltransferase</keyword>
<evidence type="ECO:0000256" key="2">
    <source>
        <dbReference type="ARBA" id="ARBA00023315"/>
    </source>
</evidence>
<dbReference type="PROSITE" id="PS51186">
    <property type="entry name" value="GNAT"/>
    <property type="match status" value="1"/>
</dbReference>
<feature type="domain" description="N-acetyltransferase" evidence="3">
    <location>
        <begin position="5"/>
        <end position="140"/>
    </location>
</feature>
<dbReference type="GO" id="GO:0008080">
    <property type="term" value="F:N-acetyltransferase activity"/>
    <property type="evidence" value="ECO:0007669"/>
    <property type="project" value="InterPro"/>
</dbReference>
<dbReference type="InterPro" id="IPR000182">
    <property type="entry name" value="GNAT_dom"/>
</dbReference>
<dbReference type="EMBL" id="LITQ01000019">
    <property type="protein sequence ID" value="OAA92614.1"/>
    <property type="molecule type" value="Genomic_DNA"/>
</dbReference>
<dbReference type="CDD" id="cd04301">
    <property type="entry name" value="NAT_SF"/>
    <property type="match status" value="1"/>
</dbReference>
<organism evidence="4 6">
    <name type="scientific">Clostridium coskatii</name>
    <dbReference type="NCBI Taxonomy" id="1705578"/>
    <lineage>
        <taxon>Bacteria</taxon>
        <taxon>Bacillati</taxon>
        <taxon>Bacillota</taxon>
        <taxon>Clostridia</taxon>
        <taxon>Eubacteriales</taxon>
        <taxon>Clostridiaceae</taxon>
        <taxon>Clostridium</taxon>
    </lineage>
</organism>
<evidence type="ECO:0000259" key="3">
    <source>
        <dbReference type="PROSITE" id="PS51186"/>
    </source>
</evidence>
<dbReference type="Proteomes" id="UP000077384">
    <property type="component" value="Unassembled WGS sequence"/>
</dbReference>
<dbReference type="PANTHER" id="PTHR43626">
    <property type="entry name" value="ACYL-COA N-ACYLTRANSFERASE"/>
    <property type="match status" value="1"/>
</dbReference>
<dbReference type="PANTHER" id="PTHR43626:SF4">
    <property type="entry name" value="GCN5-RELATED N-ACETYLTRANSFERASE 2, CHLOROPLASTIC"/>
    <property type="match status" value="1"/>
</dbReference>
<keyword evidence="7" id="KW-1185">Reference proteome</keyword>
<accession>A0A166SPL8</accession>
<dbReference type="Proteomes" id="UP000093694">
    <property type="component" value="Unassembled WGS sequence"/>
</dbReference>
<evidence type="ECO:0000313" key="4">
    <source>
        <dbReference type="EMBL" id="OAA92614.1"/>
    </source>
</evidence>
<evidence type="ECO:0000313" key="7">
    <source>
        <dbReference type="Proteomes" id="UP000093694"/>
    </source>
</evidence>
<dbReference type="Gene3D" id="3.40.630.30">
    <property type="match status" value="1"/>
</dbReference>
<dbReference type="AlphaFoldDB" id="A0A166SPL8"/>
<gene>
    <name evidence="5" type="ORF">CLCOS_34630</name>
    <name evidence="4" type="ORF">WX73_00910</name>
</gene>
<keyword evidence="1 4" id="KW-0808">Transferase</keyword>
<dbReference type="InterPro" id="IPR045039">
    <property type="entry name" value="NSI-like"/>
</dbReference>
<dbReference type="EMBL" id="LROR01000070">
    <property type="protein sequence ID" value="OBR91543.1"/>
    <property type="molecule type" value="Genomic_DNA"/>
</dbReference>
<dbReference type="RefSeq" id="WP_063601529.1">
    <property type="nucleotide sequence ID" value="NZ_LITQ01000019.1"/>
</dbReference>
<dbReference type="PATRIC" id="fig|1705578.3.peg.1300"/>
<proteinExistence type="predicted"/>
<evidence type="ECO:0000313" key="5">
    <source>
        <dbReference type="EMBL" id="OBR91543.1"/>
    </source>
</evidence>
<name>A0A166SPL8_9CLOT</name>
<evidence type="ECO:0000256" key="1">
    <source>
        <dbReference type="ARBA" id="ARBA00022679"/>
    </source>
</evidence>
<dbReference type="GO" id="GO:0005737">
    <property type="term" value="C:cytoplasm"/>
    <property type="evidence" value="ECO:0007669"/>
    <property type="project" value="TreeGrafter"/>
</dbReference>
<dbReference type="SUPFAM" id="SSF55729">
    <property type="entry name" value="Acyl-CoA N-acyltransferases (Nat)"/>
    <property type="match status" value="1"/>
</dbReference>
<comment type="caution">
    <text evidence="4">The sequence shown here is derived from an EMBL/GenBank/DDBJ whole genome shotgun (WGS) entry which is preliminary data.</text>
</comment>
<protein>
    <submittedName>
        <fullName evidence="4">Acetyltransferase (GNAT) family protein</fullName>
    </submittedName>
</protein>
<reference evidence="5 7" key="2">
    <citation type="journal article" date="2016" name="Front. Microbiol.">
        <title>Industrial Acetogenic Biocatalysts: A Comparative Metabolic and Genomic Analysis.</title>
        <authorList>
            <person name="Bengelsdorf F."/>
            <person name="Poehlein A."/>
            <person name="Sonja S."/>
            <person name="Erz C."/>
            <person name="Hummel T."/>
            <person name="Hoffmeister S."/>
            <person name="Daniel R."/>
            <person name="Durre P."/>
        </authorList>
    </citation>
    <scope>NUCLEOTIDE SEQUENCE [LARGE SCALE GENOMIC DNA]</scope>
    <source>
        <strain evidence="5 7">PTA-10522</strain>
    </source>
</reference>
<sequence>MDLKIQYNCLNVNWDDVCEILKKAGMSYFEGKVHEKAFKNSHTVIFVFDNNKLIGFGRAISDGVYQAAIYDVAVLPEYQGKNIGRTIVNGILNCIPQCNFILYASPGKEAFYEKLSFRKMKTGMALFCNKEKMQTKGFIE</sequence>
<dbReference type="Pfam" id="PF00583">
    <property type="entry name" value="Acetyltransf_1"/>
    <property type="match status" value="1"/>
</dbReference>
<reference evidence="4 6" key="1">
    <citation type="journal article" date="2015" name="Biotechnol. Bioeng.">
        <title>Genome sequence and phenotypic characterization of Caulobacter segnis.</title>
        <authorList>
            <person name="Patel S."/>
            <person name="Fletcher B."/>
            <person name="Scott D.C."/>
            <person name="Ely B."/>
        </authorList>
    </citation>
    <scope>NUCLEOTIDE SEQUENCE [LARGE SCALE GENOMIC DNA]</scope>
    <source>
        <strain evidence="4 6">PS02</strain>
    </source>
</reference>
<evidence type="ECO:0000313" key="6">
    <source>
        <dbReference type="Proteomes" id="UP000077384"/>
    </source>
</evidence>